<reference evidence="2 3" key="1">
    <citation type="journal article" date="2019" name="Sci. Rep.">
        <title>Orb-weaving spider Araneus ventricosus genome elucidates the spidroin gene catalogue.</title>
        <authorList>
            <person name="Kono N."/>
            <person name="Nakamura H."/>
            <person name="Ohtoshi R."/>
            <person name="Moran D.A.P."/>
            <person name="Shinohara A."/>
            <person name="Yoshida Y."/>
            <person name="Fujiwara M."/>
            <person name="Mori M."/>
            <person name="Tomita M."/>
            <person name="Arakawa K."/>
        </authorList>
    </citation>
    <scope>NUCLEOTIDE SEQUENCE [LARGE SCALE GENOMIC DNA]</scope>
</reference>
<evidence type="ECO:0000256" key="1">
    <source>
        <dbReference type="SAM" id="MobiDB-lite"/>
    </source>
</evidence>
<gene>
    <name evidence="2" type="ORF">AVEN_187839_1</name>
</gene>
<keyword evidence="3" id="KW-1185">Reference proteome</keyword>
<proteinExistence type="predicted"/>
<dbReference type="EMBL" id="BGPR01000241">
    <property type="protein sequence ID" value="GBM07276.1"/>
    <property type="molecule type" value="Genomic_DNA"/>
</dbReference>
<protein>
    <submittedName>
        <fullName evidence="2">Uncharacterized protein</fullName>
    </submittedName>
</protein>
<name>A0A4Y2CTM9_ARAVE</name>
<evidence type="ECO:0000313" key="2">
    <source>
        <dbReference type="EMBL" id="GBM07276.1"/>
    </source>
</evidence>
<dbReference type="Proteomes" id="UP000499080">
    <property type="component" value="Unassembled WGS sequence"/>
</dbReference>
<sequence>MVARSTVNKKRNYSFPEKNSPWRPKSPESGFCQKGDLRWDRAHRVKKHHDSISVLAVQTTPNPMGESVDVGHGCEGAVEQRSVGSCRVLRVEKNGEVPDAGQMGLASGGLEF</sequence>
<comment type="caution">
    <text evidence="2">The sequence shown here is derived from an EMBL/GenBank/DDBJ whole genome shotgun (WGS) entry which is preliminary data.</text>
</comment>
<organism evidence="2 3">
    <name type="scientific">Araneus ventricosus</name>
    <name type="common">Orbweaver spider</name>
    <name type="synonym">Epeira ventricosa</name>
    <dbReference type="NCBI Taxonomy" id="182803"/>
    <lineage>
        <taxon>Eukaryota</taxon>
        <taxon>Metazoa</taxon>
        <taxon>Ecdysozoa</taxon>
        <taxon>Arthropoda</taxon>
        <taxon>Chelicerata</taxon>
        <taxon>Arachnida</taxon>
        <taxon>Araneae</taxon>
        <taxon>Araneomorphae</taxon>
        <taxon>Entelegynae</taxon>
        <taxon>Araneoidea</taxon>
        <taxon>Araneidae</taxon>
        <taxon>Araneus</taxon>
    </lineage>
</organism>
<evidence type="ECO:0000313" key="3">
    <source>
        <dbReference type="Proteomes" id="UP000499080"/>
    </source>
</evidence>
<feature type="region of interest" description="Disordered" evidence="1">
    <location>
        <begin position="1"/>
        <end position="30"/>
    </location>
</feature>
<accession>A0A4Y2CTM9</accession>
<dbReference type="AlphaFoldDB" id="A0A4Y2CTM9"/>